<accession>A0ABD4SYP0</accession>
<keyword evidence="4" id="KW-1185">Reference proteome</keyword>
<dbReference type="Pfam" id="PF16684">
    <property type="entry name" value="ResT-TelK_cat"/>
    <property type="match status" value="1"/>
</dbReference>
<geneLocation type="plasmid" evidence="3">
    <name>unnamed12</name>
</geneLocation>
<organism evidence="3 4">
    <name type="scientific">Lyngbya confervoides BDU141951</name>
    <dbReference type="NCBI Taxonomy" id="1574623"/>
    <lineage>
        <taxon>Bacteria</taxon>
        <taxon>Bacillati</taxon>
        <taxon>Cyanobacteriota</taxon>
        <taxon>Cyanophyceae</taxon>
        <taxon>Oscillatoriophycideae</taxon>
        <taxon>Oscillatoriales</taxon>
        <taxon>Microcoleaceae</taxon>
        <taxon>Lyngbya</taxon>
    </lineage>
</organism>
<evidence type="ECO:0000313" key="3">
    <source>
        <dbReference type="EMBL" id="MCM1981235.1"/>
    </source>
</evidence>
<feature type="region of interest" description="Disordered" evidence="1">
    <location>
        <begin position="208"/>
        <end position="227"/>
    </location>
</feature>
<sequence length="227" mass="26324">MPTRADILDKYRFRIAQGSRTKLRKVELETLIDTFVDALATVNTPDKIRDLCQTEIALLEEGYAKITLASGYIPKYRAAIEEAIAQDRLPLTPENSHTYVHHQRVTRIQETRDEHWALTYFKYSPEEYEQLDKRQAQVNRKRLLNLKTVPLDRYLAKIDDLLHSQDKFAARHMAIAIAGGMSRRIGEVVARGKFTLTEHPYLRHFMGQQNHERDGYDIPPHSRRGAA</sequence>
<comment type="caution">
    <text evidence="3">The sequence shown here is derived from an EMBL/GenBank/DDBJ whole genome shotgun (WGS) entry which is preliminary data.</text>
</comment>
<name>A0ABD4SYP0_9CYAN</name>
<dbReference type="EMBL" id="JTHE03000002">
    <property type="protein sequence ID" value="MCM1981235.1"/>
    <property type="molecule type" value="Genomic_DNA"/>
</dbReference>
<dbReference type="InterPro" id="IPR038280">
    <property type="entry name" value="ResT/TelK_cat_sf"/>
</dbReference>
<dbReference type="AlphaFoldDB" id="A0ABD4SYP0"/>
<proteinExistence type="predicted"/>
<reference evidence="3 4" key="1">
    <citation type="journal article" date="2015" name="Genome Announc.">
        <title>Draft Genome Sequence of Filamentous Marine Cyanobacterium Lyngbya confervoides Strain BDU141951.</title>
        <authorList>
            <person name="Chandrababunaidu M.M."/>
            <person name="Sen D."/>
            <person name="Tripathy S."/>
        </authorList>
    </citation>
    <scope>NUCLEOTIDE SEQUENCE [LARGE SCALE GENOMIC DNA]</scope>
    <source>
        <strain evidence="3 4">BDU141951</strain>
    </source>
</reference>
<keyword evidence="3" id="KW-0614">Plasmid</keyword>
<evidence type="ECO:0000259" key="2">
    <source>
        <dbReference type="Pfam" id="PF16684"/>
    </source>
</evidence>
<gene>
    <name evidence="3" type="ORF">QQ91_0000090</name>
</gene>
<dbReference type="Gene3D" id="6.10.140.1780">
    <property type="match status" value="1"/>
</dbReference>
<dbReference type="Gene3D" id="1.10.443.30">
    <property type="entry name" value="Telomere resolvase"/>
    <property type="match status" value="1"/>
</dbReference>
<dbReference type="RefSeq" id="WP_166283732.1">
    <property type="nucleotide sequence ID" value="NZ_JTHE03000002.1"/>
</dbReference>
<evidence type="ECO:0000313" key="4">
    <source>
        <dbReference type="Proteomes" id="UP000031561"/>
    </source>
</evidence>
<dbReference type="Proteomes" id="UP000031561">
    <property type="component" value="Unassembled WGS sequence"/>
</dbReference>
<feature type="domain" description="Telomere resolvase ResT/TelK catalytic" evidence="2">
    <location>
        <begin position="145"/>
        <end position="219"/>
    </location>
</feature>
<protein>
    <submittedName>
        <fullName evidence="3">Telomere resolvase</fullName>
    </submittedName>
</protein>
<dbReference type="InterPro" id="IPR032047">
    <property type="entry name" value="ResT/TelK_cat"/>
</dbReference>
<evidence type="ECO:0000256" key="1">
    <source>
        <dbReference type="SAM" id="MobiDB-lite"/>
    </source>
</evidence>